<dbReference type="Proteomes" id="UP000288216">
    <property type="component" value="Unassembled WGS sequence"/>
</dbReference>
<comment type="caution">
    <text evidence="11">The sequence shown here is derived from an EMBL/GenBank/DDBJ whole genome shotgun (WGS) entry which is preliminary data.</text>
</comment>
<evidence type="ECO:0000259" key="10">
    <source>
        <dbReference type="Pfam" id="PF25987"/>
    </source>
</evidence>
<feature type="compositionally biased region" description="Basic and acidic residues" evidence="7">
    <location>
        <begin position="940"/>
        <end position="950"/>
    </location>
</feature>
<feature type="region of interest" description="Disordered" evidence="7">
    <location>
        <begin position="48"/>
        <end position="67"/>
    </location>
</feature>
<keyword evidence="4 9" id="KW-0732">Signal</keyword>
<feature type="transmembrane region" description="Helical" evidence="8">
    <location>
        <begin position="495"/>
        <end position="519"/>
    </location>
</feature>
<feature type="transmembrane region" description="Helical" evidence="8">
    <location>
        <begin position="422"/>
        <end position="443"/>
    </location>
</feature>
<evidence type="ECO:0000256" key="4">
    <source>
        <dbReference type="ARBA" id="ARBA00022729"/>
    </source>
</evidence>
<proteinExistence type="predicted"/>
<evidence type="ECO:0000256" key="3">
    <source>
        <dbReference type="ARBA" id="ARBA00022692"/>
    </source>
</evidence>
<evidence type="ECO:0000256" key="1">
    <source>
        <dbReference type="ARBA" id="ARBA00004141"/>
    </source>
</evidence>
<keyword evidence="2" id="KW-0597">Phosphoprotein</keyword>
<dbReference type="EMBL" id="BFAA01001508">
    <property type="protein sequence ID" value="GCB66544.1"/>
    <property type="molecule type" value="Genomic_DNA"/>
</dbReference>
<evidence type="ECO:0000313" key="12">
    <source>
        <dbReference type="Proteomes" id="UP000288216"/>
    </source>
</evidence>
<feature type="region of interest" description="Disordered" evidence="7">
    <location>
        <begin position="284"/>
        <end position="359"/>
    </location>
</feature>
<dbReference type="InterPro" id="IPR043242">
    <property type="entry name" value="PRRT3"/>
</dbReference>
<feature type="chain" id="PRO_5019247085" description="Proline-rich transmembrane protein 3/4 domain-containing protein" evidence="9">
    <location>
        <begin position="23"/>
        <end position="977"/>
    </location>
</feature>
<feature type="transmembrane region" description="Helical" evidence="8">
    <location>
        <begin position="389"/>
        <end position="410"/>
    </location>
</feature>
<keyword evidence="6 8" id="KW-0472">Membrane</keyword>
<dbReference type="Pfam" id="PF25987">
    <property type="entry name" value="PRRT3"/>
    <property type="match status" value="1"/>
</dbReference>
<gene>
    <name evidence="11" type="ORF">scyTo_0004986</name>
</gene>
<keyword evidence="12" id="KW-1185">Reference proteome</keyword>
<dbReference type="InterPro" id="IPR059081">
    <property type="entry name" value="PRRT3-4"/>
</dbReference>
<feature type="signal peptide" evidence="9">
    <location>
        <begin position="1"/>
        <end position="22"/>
    </location>
</feature>
<protein>
    <recommendedName>
        <fullName evidence="10">Proline-rich transmembrane protein 3/4 domain-containing protein</fullName>
    </recommendedName>
</protein>
<evidence type="ECO:0000256" key="6">
    <source>
        <dbReference type="ARBA" id="ARBA00023136"/>
    </source>
</evidence>
<keyword evidence="3 8" id="KW-0812">Transmembrane</keyword>
<keyword evidence="5 8" id="KW-1133">Transmembrane helix</keyword>
<evidence type="ECO:0000256" key="9">
    <source>
        <dbReference type="SAM" id="SignalP"/>
    </source>
</evidence>
<name>A0A401P0B1_SCYTO</name>
<accession>A0A401P0B1</accession>
<feature type="transmembrane region" description="Helical" evidence="8">
    <location>
        <begin position="463"/>
        <end position="483"/>
    </location>
</feature>
<comment type="subcellular location">
    <subcellularLocation>
        <location evidence="1">Membrane</location>
        <topology evidence="1">Multi-pass membrane protein</topology>
    </subcellularLocation>
</comment>
<evidence type="ECO:0000256" key="5">
    <source>
        <dbReference type="ARBA" id="ARBA00022989"/>
    </source>
</evidence>
<feature type="region of interest" description="Disordered" evidence="7">
    <location>
        <begin position="918"/>
        <end position="950"/>
    </location>
</feature>
<feature type="compositionally biased region" description="Polar residues" evidence="7">
    <location>
        <begin position="284"/>
        <end position="302"/>
    </location>
</feature>
<sequence>MAHQDVLWAWGLLLIYSSITQAMTSPPTKEIANDISIFNKKSTKINSTEVEDSLTPVPPRSSSILSPQPKVAISNKDSVHARPVSPTPSSISSWYPSLAPRGNAFDFSGDDEDVDSEDDFDVEEPEKDIFKSEQFIFANTSAPLVIATEVNGSADYTLLGSFESTPDYQTVQTHQNPINSQDGNVVDAITFLQGQSATSPNNPPVFDVGTRHTILAHTETVQATAGLIVALGNTSPTLTLTPSATGSYQSPGKQETVVQFEGPVTVRATPRGTGKPGIHNVMTTTMGGQSGNNGQSATTKRASNTSTSVNISSSKEHDSQHGSERKNIIPINAQKPGRAPDSKLAIGNHSDENKPYSQLCSTQDRECVSNKTSAQWNDLKRTLGFVWEMHVYGAGILFVILMLLSLINLISSPILYVPDIGYLMAANGLLFALALLRAVYLFFDPYGSKSKLPPVGSLVLYNVTFPLLITTFGILILLLLKTGKLQMLSSKIQNPALLAVIAVIHFVVLISGDLLYSLLNPAVNIVLHIFSVSWGSFLIFAFFLTYRKLKSRSEATIGQIQKPTIRNEESLELQNQERALKRLLISSRVMAVGGVFGFLCCALQVYAILWIYGILGEKGRFYWSWWFLQFWYRSFEIAISFAMCFVTSYAFCQQQGRPDYICWSKIVQYFHHYRKRETPEYPNNCYDWSSGTQDRVTGNDICKNLIRNQAESMPLKTLNETNESKPKKSYYNNDGSMISLDHRPRIPVLGPKSHNLMMGRSFTSICIEKESVLSLNVFDLRPPSPINLSRSIDEALFREHIVRDSVFHTSGLRCPSYLSMEDSCSSLRTHKALDQGKVTVASSKFNRRNSDPDYLYSTAKCSSLNNVQMDTSKQSIQDLERTQAANRLHRSASSSSLDSASKTSFGIHWYSWTRNPSSGESVPSVDPASESLLPQNKSLDNSEVKLKTEDPDIEAQKSFIEIRVIDDVSLSSDTIEL</sequence>
<reference evidence="11 12" key="1">
    <citation type="journal article" date="2018" name="Nat. Ecol. Evol.">
        <title>Shark genomes provide insights into elasmobranch evolution and the origin of vertebrates.</title>
        <authorList>
            <person name="Hara Y"/>
            <person name="Yamaguchi K"/>
            <person name="Onimaru K"/>
            <person name="Kadota M"/>
            <person name="Koyanagi M"/>
            <person name="Keeley SD"/>
            <person name="Tatsumi K"/>
            <person name="Tanaka K"/>
            <person name="Motone F"/>
            <person name="Kageyama Y"/>
            <person name="Nozu R"/>
            <person name="Adachi N"/>
            <person name="Nishimura O"/>
            <person name="Nakagawa R"/>
            <person name="Tanegashima C"/>
            <person name="Kiyatake I"/>
            <person name="Matsumoto R"/>
            <person name="Murakumo K"/>
            <person name="Nishida K"/>
            <person name="Terakita A"/>
            <person name="Kuratani S"/>
            <person name="Sato K"/>
            <person name="Hyodo S Kuraku.S."/>
        </authorList>
    </citation>
    <scope>NUCLEOTIDE SEQUENCE [LARGE SCALE GENOMIC DNA]</scope>
</reference>
<dbReference type="PANTHER" id="PTHR47400:SF1">
    <property type="entry name" value="PROLINE-RICH TRANSMEMBRANE PROTEIN 3"/>
    <property type="match status" value="1"/>
</dbReference>
<feature type="compositionally biased region" description="Basic and acidic residues" evidence="7">
    <location>
        <begin position="314"/>
        <end position="327"/>
    </location>
</feature>
<dbReference type="PANTHER" id="PTHR47400">
    <property type="entry name" value="PROLINE-RICH TRANSMEMBRANE PROTEIN 3"/>
    <property type="match status" value="1"/>
</dbReference>
<evidence type="ECO:0000313" key="11">
    <source>
        <dbReference type="EMBL" id="GCB66544.1"/>
    </source>
</evidence>
<evidence type="ECO:0000256" key="8">
    <source>
        <dbReference type="SAM" id="Phobius"/>
    </source>
</evidence>
<organism evidence="11 12">
    <name type="scientific">Scyliorhinus torazame</name>
    <name type="common">Cloudy catshark</name>
    <name type="synonym">Catulus torazame</name>
    <dbReference type="NCBI Taxonomy" id="75743"/>
    <lineage>
        <taxon>Eukaryota</taxon>
        <taxon>Metazoa</taxon>
        <taxon>Chordata</taxon>
        <taxon>Craniata</taxon>
        <taxon>Vertebrata</taxon>
        <taxon>Chondrichthyes</taxon>
        <taxon>Elasmobranchii</taxon>
        <taxon>Galeomorphii</taxon>
        <taxon>Galeoidea</taxon>
        <taxon>Carcharhiniformes</taxon>
        <taxon>Scyliorhinidae</taxon>
        <taxon>Scyliorhinus</taxon>
    </lineage>
</organism>
<dbReference type="OrthoDB" id="10066605at2759"/>
<feature type="transmembrane region" description="Helical" evidence="8">
    <location>
        <begin position="589"/>
        <end position="615"/>
    </location>
</feature>
<dbReference type="STRING" id="75743.A0A401P0B1"/>
<evidence type="ECO:0000256" key="2">
    <source>
        <dbReference type="ARBA" id="ARBA00022553"/>
    </source>
</evidence>
<feature type="compositionally biased region" description="Low complexity" evidence="7">
    <location>
        <begin position="303"/>
        <end position="313"/>
    </location>
</feature>
<dbReference type="AlphaFoldDB" id="A0A401P0B1"/>
<feature type="domain" description="Proline-rich transmembrane protein 3/4" evidence="10">
    <location>
        <begin position="366"/>
        <end position="670"/>
    </location>
</feature>
<feature type="transmembrane region" description="Helical" evidence="8">
    <location>
        <begin position="630"/>
        <end position="651"/>
    </location>
</feature>
<feature type="transmembrane region" description="Helical" evidence="8">
    <location>
        <begin position="525"/>
        <end position="546"/>
    </location>
</feature>
<evidence type="ECO:0000256" key="7">
    <source>
        <dbReference type="SAM" id="MobiDB-lite"/>
    </source>
</evidence>